<dbReference type="Proteomes" id="UP000235392">
    <property type="component" value="Unassembled WGS sequence"/>
</dbReference>
<protein>
    <submittedName>
        <fullName evidence="1">Uncharacterized protein</fullName>
    </submittedName>
</protein>
<dbReference type="EMBL" id="PGCI01000079">
    <property type="protein sequence ID" value="PLW42356.1"/>
    <property type="molecule type" value="Genomic_DNA"/>
</dbReference>
<evidence type="ECO:0000313" key="2">
    <source>
        <dbReference type="Proteomes" id="UP000235392"/>
    </source>
</evidence>
<proteinExistence type="predicted"/>
<accession>A0A2N5UXI7</accession>
<evidence type="ECO:0000313" key="1">
    <source>
        <dbReference type="EMBL" id="PLW42356.1"/>
    </source>
</evidence>
<name>A0A2N5UXI7_9BASI</name>
<organism evidence="1 2">
    <name type="scientific">Puccinia coronata f. sp. avenae</name>
    <dbReference type="NCBI Taxonomy" id="200324"/>
    <lineage>
        <taxon>Eukaryota</taxon>
        <taxon>Fungi</taxon>
        <taxon>Dikarya</taxon>
        <taxon>Basidiomycota</taxon>
        <taxon>Pucciniomycotina</taxon>
        <taxon>Pucciniomycetes</taxon>
        <taxon>Pucciniales</taxon>
        <taxon>Pucciniaceae</taxon>
        <taxon>Puccinia</taxon>
    </lineage>
</organism>
<sequence length="127" mass="14223">MFIKPPYRLAQRPTHSPIAAQALQTIPNAPLQHLATRNKYRGGLKTYNLIIITPKSKTTIDTDDMDRFIALITFSCILVFLIADRPTIAQEVRGFTGTNSLQCLCVVNEMGQNGTPYNCRPPHPIQQ</sequence>
<reference evidence="1 2" key="1">
    <citation type="submission" date="2017-11" db="EMBL/GenBank/DDBJ databases">
        <title>De novo assembly and phasing of dikaryotic genomes from two isolates of Puccinia coronata f. sp. avenae, the causal agent of oat crown rust.</title>
        <authorList>
            <person name="Miller M.E."/>
            <person name="Zhang Y."/>
            <person name="Omidvar V."/>
            <person name="Sperschneider J."/>
            <person name="Schwessinger B."/>
            <person name="Raley C."/>
            <person name="Palmer J.M."/>
            <person name="Garnica D."/>
            <person name="Upadhyaya N."/>
            <person name="Rathjen J."/>
            <person name="Taylor J.M."/>
            <person name="Park R.F."/>
            <person name="Dodds P.N."/>
            <person name="Hirsch C.D."/>
            <person name="Kianian S.F."/>
            <person name="Figueroa M."/>
        </authorList>
    </citation>
    <scope>NUCLEOTIDE SEQUENCE [LARGE SCALE GENOMIC DNA]</scope>
    <source>
        <strain evidence="1">12SD80</strain>
    </source>
</reference>
<comment type="caution">
    <text evidence="1">The sequence shown here is derived from an EMBL/GenBank/DDBJ whole genome shotgun (WGS) entry which is preliminary data.</text>
</comment>
<gene>
    <name evidence="1" type="ORF">PCASD_06380</name>
</gene>
<dbReference type="AlphaFoldDB" id="A0A2N5UXI7"/>